<feature type="binding site" evidence="11">
    <location>
        <position position="35"/>
    </location>
    <ligand>
        <name>NAD(+)</name>
        <dbReference type="ChEBI" id="CHEBI:57540"/>
    </ligand>
</feature>
<dbReference type="InterPro" id="IPR008927">
    <property type="entry name" value="6-PGluconate_DH-like_C_sf"/>
</dbReference>
<reference evidence="14 16" key="2">
    <citation type="submission" date="2016-05" db="EMBL/GenBank/DDBJ databases">
        <authorList>
            <person name="Prochazka B."/>
            <person name="Indra A."/>
            <person name="Hasenberger P."/>
            <person name="Blaschitz M."/>
            <person name="Wagner L."/>
            <person name="Wewalka G."/>
            <person name="Sorschag S."/>
            <person name="Schmid D."/>
            <person name="Ruppitsch W."/>
        </authorList>
    </citation>
    <scope>NUCLEOTIDE SEQUENCE [LARGE SCALE GENOMIC DNA]</scope>
    <source>
        <strain evidence="14 16">974010_12</strain>
    </source>
</reference>
<dbReference type="EC" id="1.1.1.22" evidence="3 8"/>
<dbReference type="PANTHER" id="PTHR43750">
    <property type="entry name" value="UDP-GLUCOSE 6-DEHYDROGENASE TUAD"/>
    <property type="match status" value="1"/>
</dbReference>
<proteinExistence type="inferred from homology"/>
<gene>
    <name evidence="13" type="primary">ugd</name>
    <name evidence="14" type="ORF">A8135_09000</name>
    <name evidence="13" type="ORF">Ljam_1355</name>
</gene>
<dbReference type="OrthoDB" id="9803238at2"/>
<accession>A0A0W0UH31</accession>
<dbReference type="EMBL" id="LYOZ01000003">
    <property type="protein sequence ID" value="OCH98889.1"/>
    <property type="molecule type" value="Genomic_DNA"/>
</dbReference>
<dbReference type="Pfam" id="PF03720">
    <property type="entry name" value="UDPG_MGDP_dh_C"/>
    <property type="match status" value="1"/>
</dbReference>
<dbReference type="InterPro" id="IPR017476">
    <property type="entry name" value="UDP-Glc/GDP-Man"/>
</dbReference>
<feature type="binding site" evidence="11">
    <location>
        <position position="268"/>
    </location>
    <ligand>
        <name>NAD(+)</name>
        <dbReference type="ChEBI" id="CHEBI:57540"/>
    </ligand>
</feature>
<organism evidence="13 15">
    <name type="scientific">Legionella jamestowniensis</name>
    <dbReference type="NCBI Taxonomy" id="455"/>
    <lineage>
        <taxon>Bacteria</taxon>
        <taxon>Pseudomonadati</taxon>
        <taxon>Pseudomonadota</taxon>
        <taxon>Gammaproteobacteria</taxon>
        <taxon>Legionellales</taxon>
        <taxon>Legionellaceae</taxon>
        <taxon>Legionella</taxon>
    </lineage>
</organism>
<dbReference type="Proteomes" id="UP000054715">
    <property type="component" value="Unassembled WGS sequence"/>
</dbReference>
<feature type="binding site" evidence="10">
    <location>
        <begin position="254"/>
        <end position="258"/>
    </location>
    <ligand>
        <name>substrate</name>
    </ligand>
</feature>
<dbReference type="UniPathway" id="UPA00038">
    <property type="reaction ID" value="UER00491"/>
</dbReference>
<evidence type="ECO:0000256" key="8">
    <source>
        <dbReference type="PIRNR" id="PIRNR000124"/>
    </source>
</evidence>
<dbReference type="InterPro" id="IPR014026">
    <property type="entry name" value="UDP-Glc/GDP-Man_DH_dimer"/>
</dbReference>
<comment type="caution">
    <text evidence="13">The sequence shown here is derived from an EMBL/GenBank/DDBJ whole genome shotgun (WGS) entry which is preliminary data.</text>
</comment>
<sequence>MIISVYGAGYVGLVSAVCIAKLGHEVICADIDVQKIALLSKGKCPIYEKELPELLQEQLQSKRLRFTADTGEAIGAAQVHIIATGTPSQEDGSADLSQVFAVAKKVTQEAKENGILVTKSTVPVGTGDAIQRLVNEELATNGKDITITVASNPEFLREGTAVYDFLNADRIIIGGPTEALKILKRIYQPLVDKKIPLLTMSLRSAELTKYSANAMLACKISFINQISQIAEKFGANIDDIREGIGLDHRIGPHFLQAGIGYGGSCFPKDVRALIQIAKSNNIDTSLLQSIDSINNVQKNWVFNHLANHFNHFLKGLNVGIWGLSFKPGTDDLREASSLIAIKALLKAEVKLHVYDPVAISAAQKILPDNGSIHWCNSAEMVLDNALDALVIVTEWAEFKTFNLSLLKEKLNDAPIIDGRNCFELDSIAAAKLTYYSVGRPTVGDSVIQ</sequence>
<feature type="active site" description="Nucleophile" evidence="9">
    <location>
        <position position="265"/>
    </location>
</feature>
<feature type="binding site" evidence="10">
    <location>
        <position position="262"/>
    </location>
    <ligand>
        <name>substrate</name>
    </ligand>
</feature>
<evidence type="ECO:0000256" key="10">
    <source>
        <dbReference type="PIRSR" id="PIRSR500134-2"/>
    </source>
</evidence>
<comment type="catalytic activity">
    <reaction evidence="7 8">
        <text>UDP-alpha-D-glucose + 2 NAD(+) + H2O = UDP-alpha-D-glucuronate + 2 NADH + 3 H(+)</text>
        <dbReference type="Rhea" id="RHEA:23596"/>
        <dbReference type="ChEBI" id="CHEBI:15377"/>
        <dbReference type="ChEBI" id="CHEBI:15378"/>
        <dbReference type="ChEBI" id="CHEBI:57540"/>
        <dbReference type="ChEBI" id="CHEBI:57945"/>
        <dbReference type="ChEBI" id="CHEBI:58052"/>
        <dbReference type="ChEBI" id="CHEBI:58885"/>
        <dbReference type="EC" id="1.1.1.22"/>
    </reaction>
</comment>
<feature type="binding site" evidence="11">
    <location>
        <position position="121"/>
    </location>
    <ligand>
        <name>NAD(+)</name>
        <dbReference type="ChEBI" id="CHEBI:57540"/>
    </ligand>
</feature>
<evidence type="ECO:0000256" key="7">
    <source>
        <dbReference type="ARBA" id="ARBA00047473"/>
    </source>
</evidence>
<evidence type="ECO:0000313" key="13">
    <source>
        <dbReference type="EMBL" id="KTD07160.1"/>
    </source>
</evidence>
<dbReference type="Pfam" id="PF03721">
    <property type="entry name" value="UDPG_MGDP_dh_N"/>
    <property type="match status" value="1"/>
</dbReference>
<evidence type="ECO:0000256" key="6">
    <source>
        <dbReference type="ARBA" id="ARBA00023027"/>
    </source>
</evidence>
<feature type="domain" description="UDP-glucose/GDP-mannose dehydrogenase C-terminal" evidence="12">
    <location>
        <begin position="319"/>
        <end position="424"/>
    </location>
</feature>
<dbReference type="STRING" id="455.Ljam_1355"/>
<dbReference type="Pfam" id="PF00984">
    <property type="entry name" value="UDPG_MGDP_dh"/>
    <property type="match status" value="1"/>
</dbReference>
<dbReference type="GO" id="GO:0000271">
    <property type="term" value="P:polysaccharide biosynthetic process"/>
    <property type="evidence" value="ECO:0007669"/>
    <property type="project" value="InterPro"/>
</dbReference>
<feature type="binding site" evidence="11">
    <location>
        <position position="30"/>
    </location>
    <ligand>
        <name>NAD(+)</name>
        <dbReference type="ChEBI" id="CHEBI:57540"/>
    </ligand>
</feature>
<name>A0A0W0UH31_9GAMM</name>
<dbReference type="InterPro" id="IPR028357">
    <property type="entry name" value="UDPglc_DH_bac"/>
</dbReference>
<evidence type="ECO:0000313" key="15">
    <source>
        <dbReference type="Proteomes" id="UP000054715"/>
    </source>
</evidence>
<dbReference type="SUPFAM" id="SSF51735">
    <property type="entry name" value="NAD(P)-binding Rossmann-fold domains"/>
    <property type="match status" value="1"/>
</dbReference>
<evidence type="ECO:0000256" key="2">
    <source>
        <dbReference type="ARBA" id="ARBA00006601"/>
    </source>
</evidence>
<dbReference type="InterPro" id="IPR036291">
    <property type="entry name" value="NAD(P)-bd_dom_sf"/>
</dbReference>
<dbReference type="RefSeq" id="WP_058449371.1">
    <property type="nucleotide sequence ID" value="NZ_CAAAJF010000007.1"/>
</dbReference>
<reference evidence="13 15" key="1">
    <citation type="submission" date="2015-11" db="EMBL/GenBank/DDBJ databases">
        <title>Genomic analysis of 38 Legionella species identifies large and diverse effector repertoires.</title>
        <authorList>
            <person name="Burstein D."/>
            <person name="Amaro F."/>
            <person name="Zusman T."/>
            <person name="Lifshitz Z."/>
            <person name="Cohen O."/>
            <person name="Gilbert J.A."/>
            <person name="Pupko T."/>
            <person name="Shuman H.A."/>
            <person name="Segal G."/>
        </authorList>
    </citation>
    <scope>NUCLEOTIDE SEQUENCE [LARGE SCALE GENOMIC DNA]</scope>
    <source>
        <strain evidence="13 15">JA-26-G1-E2</strain>
    </source>
</reference>
<dbReference type="PANTHER" id="PTHR43750:SF3">
    <property type="entry name" value="UDP-GLUCOSE 6-DEHYDROGENASE TUAD"/>
    <property type="match status" value="1"/>
</dbReference>
<dbReference type="NCBIfam" id="TIGR03026">
    <property type="entry name" value="NDP-sugDHase"/>
    <property type="match status" value="1"/>
</dbReference>
<dbReference type="AlphaFoldDB" id="A0A0W0UH31"/>
<dbReference type="Gene3D" id="3.40.50.720">
    <property type="entry name" value="NAD(P)-binding Rossmann-like Domain"/>
    <property type="match status" value="2"/>
</dbReference>
<dbReference type="InterPro" id="IPR001732">
    <property type="entry name" value="UDP-Glc/GDP-Man_DH_N"/>
</dbReference>
<dbReference type="GO" id="GO:0006065">
    <property type="term" value="P:UDP-glucuronate biosynthetic process"/>
    <property type="evidence" value="ECO:0007669"/>
    <property type="project" value="UniProtKB-UniPathway"/>
</dbReference>
<evidence type="ECO:0000256" key="4">
    <source>
        <dbReference type="ARBA" id="ARBA00015132"/>
    </source>
</evidence>
<dbReference type="InterPro" id="IPR014027">
    <property type="entry name" value="UDP-Glc/GDP-Man_DH_C"/>
</dbReference>
<evidence type="ECO:0000259" key="12">
    <source>
        <dbReference type="SMART" id="SM00984"/>
    </source>
</evidence>
<evidence type="ECO:0000313" key="16">
    <source>
        <dbReference type="Proteomes" id="UP000093336"/>
    </source>
</evidence>
<evidence type="ECO:0000256" key="11">
    <source>
        <dbReference type="PIRSR" id="PIRSR500134-3"/>
    </source>
</evidence>
<feature type="binding site" evidence="11">
    <location>
        <position position="333"/>
    </location>
    <ligand>
        <name>NAD(+)</name>
        <dbReference type="ChEBI" id="CHEBI:57540"/>
    </ligand>
</feature>
<dbReference type="SUPFAM" id="SSF48179">
    <property type="entry name" value="6-phosphogluconate dehydrogenase C-terminal domain-like"/>
    <property type="match status" value="1"/>
</dbReference>
<evidence type="ECO:0000256" key="3">
    <source>
        <dbReference type="ARBA" id="ARBA00012954"/>
    </source>
</evidence>
<feature type="binding site" evidence="11">
    <location>
        <position position="86"/>
    </location>
    <ligand>
        <name>NAD(+)</name>
        <dbReference type="ChEBI" id="CHEBI:57540"/>
    </ligand>
</feature>
<dbReference type="SUPFAM" id="SSF52413">
    <property type="entry name" value="UDP-glucose/GDP-mannose dehydrogenase C-terminal domain"/>
    <property type="match status" value="1"/>
</dbReference>
<dbReference type="PIRSF" id="PIRSF500134">
    <property type="entry name" value="UDPglc_DH_bac"/>
    <property type="match status" value="1"/>
</dbReference>
<keyword evidence="6 8" id="KW-0520">NAD</keyword>
<comment type="pathway">
    <text evidence="1">Nucleotide-sugar biosynthesis; UDP-alpha-D-glucuronate biosynthesis; UDP-alpha-D-glucuronate from UDP-alpha-D-glucose: step 1/1.</text>
</comment>
<feature type="binding site" evidence="10">
    <location>
        <position position="326"/>
    </location>
    <ligand>
        <name>substrate</name>
    </ligand>
</feature>
<protein>
    <recommendedName>
        <fullName evidence="4 8">UDP-glucose 6-dehydrogenase</fullName>
        <ecNumber evidence="3 8">1.1.1.22</ecNumber>
    </recommendedName>
</protein>
<evidence type="ECO:0000256" key="9">
    <source>
        <dbReference type="PIRSR" id="PIRSR500134-1"/>
    </source>
</evidence>
<dbReference type="GO" id="GO:0051287">
    <property type="term" value="F:NAD binding"/>
    <property type="evidence" value="ECO:0007669"/>
    <property type="project" value="InterPro"/>
</dbReference>
<dbReference type="InterPro" id="IPR036220">
    <property type="entry name" value="UDP-Glc/GDP-Man_DH_C_sf"/>
</dbReference>
<comment type="similarity">
    <text evidence="2 8">Belongs to the UDP-glucose/GDP-mannose dehydrogenase family.</text>
</comment>
<dbReference type="EMBL" id="LNYG01000013">
    <property type="protein sequence ID" value="KTD07160.1"/>
    <property type="molecule type" value="Genomic_DNA"/>
</dbReference>
<keyword evidence="5 8" id="KW-0560">Oxidoreductase</keyword>
<dbReference type="Gene3D" id="1.20.5.100">
    <property type="entry name" value="Cytochrome c1, transmembrane anchor, C-terminal"/>
    <property type="match status" value="1"/>
</dbReference>
<dbReference type="Proteomes" id="UP000093336">
    <property type="component" value="Unassembled WGS sequence"/>
</dbReference>
<evidence type="ECO:0000313" key="14">
    <source>
        <dbReference type="EMBL" id="OCH98889.1"/>
    </source>
</evidence>
<feature type="binding site" evidence="11">
    <location>
        <position position="158"/>
    </location>
    <ligand>
        <name>NAD(+)</name>
        <dbReference type="ChEBI" id="CHEBI:57540"/>
    </ligand>
</feature>
<feature type="binding site" evidence="10">
    <location>
        <begin position="155"/>
        <end position="158"/>
    </location>
    <ligand>
        <name>substrate</name>
    </ligand>
</feature>
<evidence type="ECO:0000256" key="5">
    <source>
        <dbReference type="ARBA" id="ARBA00023002"/>
    </source>
</evidence>
<dbReference type="PIRSF" id="PIRSF000124">
    <property type="entry name" value="UDPglc_GDPman_dh"/>
    <property type="match status" value="1"/>
</dbReference>
<dbReference type="SMART" id="SM00984">
    <property type="entry name" value="UDPG_MGDP_dh_C"/>
    <property type="match status" value="1"/>
</dbReference>
<dbReference type="GO" id="GO:0003979">
    <property type="term" value="F:UDP-glucose 6-dehydrogenase activity"/>
    <property type="evidence" value="ECO:0007669"/>
    <property type="project" value="UniProtKB-EC"/>
</dbReference>
<keyword evidence="16" id="KW-1185">Reference proteome</keyword>
<evidence type="ECO:0000256" key="1">
    <source>
        <dbReference type="ARBA" id="ARBA00004701"/>
    </source>
</evidence>
<feature type="binding site" evidence="10">
    <location>
        <position position="209"/>
    </location>
    <ligand>
        <name>substrate</name>
    </ligand>
</feature>
<dbReference type="PATRIC" id="fig|455.5.peg.1429"/>